<evidence type="ECO:0000313" key="3">
    <source>
        <dbReference type="Proteomes" id="UP000236161"/>
    </source>
</evidence>
<evidence type="ECO:0000313" key="2">
    <source>
        <dbReference type="EMBL" id="PKA49056.1"/>
    </source>
</evidence>
<feature type="region of interest" description="Disordered" evidence="1">
    <location>
        <begin position="81"/>
        <end position="103"/>
    </location>
</feature>
<dbReference type="GO" id="GO:0005737">
    <property type="term" value="C:cytoplasm"/>
    <property type="evidence" value="ECO:0007669"/>
    <property type="project" value="GOC"/>
</dbReference>
<reference evidence="2 3" key="1">
    <citation type="journal article" date="2017" name="Nature">
        <title>The Apostasia genome and the evolution of orchids.</title>
        <authorList>
            <person name="Zhang G.Q."/>
            <person name="Liu K.W."/>
            <person name="Li Z."/>
            <person name="Lohaus R."/>
            <person name="Hsiao Y.Y."/>
            <person name="Niu S.C."/>
            <person name="Wang J.Y."/>
            <person name="Lin Y.C."/>
            <person name="Xu Q."/>
            <person name="Chen L.J."/>
            <person name="Yoshida K."/>
            <person name="Fujiwara S."/>
            <person name="Wang Z.W."/>
            <person name="Zhang Y.Q."/>
            <person name="Mitsuda N."/>
            <person name="Wang M."/>
            <person name="Liu G.H."/>
            <person name="Pecoraro L."/>
            <person name="Huang H.X."/>
            <person name="Xiao X.J."/>
            <person name="Lin M."/>
            <person name="Wu X.Y."/>
            <person name="Wu W.L."/>
            <person name="Chen Y.Y."/>
            <person name="Chang S.B."/>
            <person name="Sakamoto S."/>
            <person name="Ohme-Takagi M."/>
            <person name="Yagi M."/>
            <person name="Zeng S.J."/>
            <person name="Shen C.Y."/>
            <person name="Yeh C.M."/>
            <person name="Luo Y.B."/>
            <person name="Tsai W.C."/>
            <person name="Van de Peer Y."/>
            <person name="Liu Z.J."/>
        </authorList>
    </citation>
    <scope>NUCLEOTIDE SEQUENCE [LARGE SCALE GENOMIC DNA]</scope>
    <source>
        <strain evidence="3">cv. Shenzhen</strain>
        <tissue evidence="2">Stem</tissue>
    </source>
</reference>
<dbReference type="InterPro" id="IPR011012">
    <property type="entry name" value="Longin-like_dom_sf"/>
</dbReference>
<name>A0A2I0A0J0_9ASPA</name>
<dbReference type="Gene3D" id="3.30.450.70">
    <property type="match status" value="2"/>
</dbReference>
<keyword evidence="3" id="KW-1185">Reference proteome</keyword>
<dbReference type="InterPro" id="IPR006722">
    <property type="entry name" value="Sedlin"/>
</dbReference>
<feature type="compositionally biased region" description="Polar residues" evidence="1">
    <location>
        <begin position="1"/>
        <end position="12"/>
    </location>
</feature>
<dbReference type="GO" id="GO:0006888">
    <property type="term" value="P:endoplasmic reticulum to Golgi vesicle-mediated transport"/>
    <property type="evidence" value="ECO:0007669"/>
    <property type="project" value="InterPro"/>
</dbReference>
<dbReference type="SUPFAM" id="SSF64356">
    <property type="entry name" value="SNARE-like"/>
    <property type="match status" value="1"/>
</dbReference>
<organism evidence="2 3">
    <name type="scientific">Apostasia shenzhenica</name>
    <dbReference type="NCBI Taxonomy" id="1088818"/>
    <lineage>
        <taxon>Eukaryota</taxon>
        <taxon>Viridiplantae</taxon>
        <taxon>Streptophyta</taxon>
        <taxon>Embryophyta</taxon>
        <taxon>Tracheophyta</taxon>
        <taxon>Spermatophyta</taxon>
        <taxon>Magnoliopsida</taxon>
        <taxon>Liliopsida</taxon>
        <taxon>Asparagales</taxon>
        <taxon>Orchidaceae</taxon>
        <taxon>Apostasioideae</taxon>
        <taxon>Apostasia</taxon>
    </lineage>
</organism>
<dbReference type="CDD" id="cd14825">
    <property type="entry name" value="TRAPPC2_sedlin"/>
    <property type="match status" value="1"/>
</dbReference>
<sequence>MLNSKPSPSKSSVLARCVPAAGIGDRRPPRLPGDMNDPLDFELEDQMIVAPPAAAKRKKVIGLDDLLADYYTLQSEVDVKAHKKSKTSKKHDSDDEDKNQEENEMKFSEMANECEKQMKEIIPENDIPLWGQKIFGQQNSPSLLNFTELETCKLLQPFRVNDLSSDLIDYGQGEAFLEGLLINGWFLQLAFISGFVEASVASWTFYKLLYSSNKDLELSACDFWCSVLLSKHKAGQPSVELEWIPSYIELKNALRIFGYLLDSSEKGLPNSNFSCNDVRNEGPPHNIRSWIKVLSACFQIRNFLPTFSVSEAEELLIVIIQLFLERKLQGLSAILSECMQSAISFFSENEWDVSCEEVSHAIADSVPMDINCLRVVECIPGVSTREKCLQSRMAAHILGTLVYKKVDDEKGILKSLLSVKVKDKGCDFLKLYVYLVLSEKWLLTYESVEERSVALNLWNKFLRNCSTIISSTDWRPYASKRIIAFFLFCASLLPLCPEDGAASCLSWLPATIKSRKAPRLIVMTPDEGVQHLRNYYGGDNAARPPEMDRLHDNAQLMHFSQPMLVTYKEEAAHQHQFILHAALDIVQDLQWTTSAILMLLHDSRNEDAIKSFFQEVHELYVKILLNPLYLPGSRITSSHFDTKVRALARKYL</sequence>
<dbReference type="PANTHER" id="PTHR37212">
    <property type="entry name" value="ACTIN PROTEIN 2/3 COMPLEX SUBUNIT-LIKE PROTEIN"/>
    <property type="match status" value="1"/>
</dbReference>
<dbReference type="OrthoDB" id="674980at2759"/>
<dbReference type="PANTHER" id="PTHR37212:SF2">
    <property type="entry name" value="ACTIN PROTEIN 2_3 COMPLEX SUBUNIT-LIKE PROTEIN"/>
    <property type="match status" value="1"/>
</dbReference>
<accession>A0A2I0A0J0</accession>
<dbReference type="AlphaFoldDB" id="A0A2I0A0J0"/>
<feature type="region of interest" description="Disordered" evidence="1">
    <location>
        <begin position="1"/>
        <end position="38"/>
    </location>
</feature>
<gene>
    <name evidence="2" type="ORF">AXF42_Ash010740</name>
</gene>
<dbReference type="EMBL" id="KZ452040">
    <property type="protein sequence ID" value="PKA49056.1"/>
    <property type="molecule type" value="Genomic_DNA"/>
</dbReference>
<dbReference type="Proteomes" id="UP000236161">
    <property type="component" value="Unassembled WGS sequence"/>
</dbReference>
<evidence type="ECO:0000256" key="1">
    <source>
        <dbReference type="SAM" id="MobiDB-lite"/>
    </source>
</evidence>
<protein>
    <submittedName>
        <fullName evidence="2">Uncharacterized protein</fullName>
    </submittedName>
</protein>
<dbReference type="Pfam" id="PF04628">
    <property type="entry name" value="Sedlin_N"/>
    <property type="match status" value="1"/>
</dbReference>
<proteinExistence type="predicted"/>